<evidence type="ECO:0000256" key="7">
    <source>
        <dbReference type="ARBA" id="ARBA00023170"/>
    </source>
</evidence>
<keyword evidence="4 10" id="KW-1133">Transmembrane helix</keyword>
<organism evidence="12 13">
    <name type="scientific">Dimorphilus gyrociliatus</name>
    <dbReference type="NCBI Taxonomy" id="2664684"/>
    <lineage>
        <taxon>Eukaryota</taxon>
        <taxon>Metazoa</taxon>
        <taxon>Spiralia</taxon>
        <taxon>Lophotrochozoa</taxon>
        <taxon>Annelida</taxon>
        <taxon>Polychaeta</taxon>
        <taxon>Polychaeta incertae sedis</taxon>
        <taxon>Dinophilidae</taxon>
        <taxon>Dimorphilus</taxon>
    </lineage>
</organism>
<evidence type="ECO:0000256" key="2">
    <source>
        <dbReference type="ARBA" id="ARBA00022475"/>
    </source>
</evidence>
<comment type="caution">
    <text evidence="12">The sequence shown here is derived from an EMBL/GenBank/DDBJ whole genome shotgun (WGS) entry which is preliminary data.</text>
</comment>
<feature type="transmembrane region" description="Helical" evidence="10">
    <location>
        <begin position="577"/>
        <end position="598"/>
    </location>
</feature>
<evidence type="ECO:0000313" key="12">
    <source>
        <dbReference type="EMBL" id="CAD5119099.1"/>
    </source>
</evidence>
<evidence type="ECO:0000256" key="3">
    <source>
        <dbReference type="ARBA" id="ARBA00022692"/>
    </source>
</evidence>
<dbReference type="PANTHER" id="PTHR24060">
    <property type="entry name" value="METABOTROPIC GLUTAMATE RECEPTOR"/>
    <property type="match status" value="1"/>
</dbReference>
<keyword evidence="13" id="KW-1185">Reference proteome</keyword>
<dbReference type="InterPro" id="IPR011500">
    <property type="entry name" value="GPCR_3_9-Cys_dom"/>
</dbReference>
<keyword evidence="2" id="KW-1003">Cell membrane</keyword>
<dbReference type="PROSITE" id="PS50259">
    <property type="entry name" value="G_PROTEIN_RECEP_F3_4"/>
    <property type="match status" value="1"/>
</dbReference>
<proteinExistence type="predicted"/>
<dbReference type="Gene3D" id="3.40.50.2300">
    <property type="match status" value="2"/>
</dbReference>
<feature type="transmembrane region" description="Helical" evidence="10">
    <location>
        <begin position="540"/>
        <end position="565"/>
    </location>
</feature>
<keyword evidence="9" id="KW-0807">Transducer</keyword>
<dbReference type="InterPro" id="IPR050726">
    <property type="entry name" value="mGluR"/>
</dbReference>
<feature type="domain" description="G-protein coupled receptors family 3 profile" evidence="11">
    <location>
        <begin position="540"/>
        <end position="646"/>
    </location>
</feature>
<dbReference type="EMBL" id="CAJFCJ010000009">
    <property type="protein sequence ID" value="CAD5119099.1"/>
    <property type="molecule type" value="Genomic_DNA"/>
</dbReference>
<comment type="subcellular location">
    <subcellularLocation>
        <location evidence="1">Cell membrane</location>
        <topology evidence="1">Multi-pass membrane protein</topology>
    </subcellularLocation>
</comment>
<protein>
    <submittedName>
        <fullName evidence="12">DgyrCDS7744</fullName>
    </submittedName>
</protein>
<gene>
    <name evidence="12" type="ORF">DGYR_LOCUS7384</name>
</gene>
<dbReference type="OrthoDB" id="425344at2759"/>
<evidence type="ECO:0000256" key="4">
    <source>
        <dbReference type="ARBA" id="ARBA00022989"/>
    </source>
</evidence>
<evidence type="ECO:0000256" key="8">
    <source>
        <dbReference type="ARBA" id="ARBA00023180"/>
    </source>
</evidence>
<dbReference type="AlphaFoldDB" id="A0A7I8VS28"/>
<evidence type="ECO:0000256" key="6">
    <source>
        <dbReference type="ARBA" id="ARBA00023136"/>
    </source>
</evidence>
<keyword evidence="7" id="KW-0675">Receptor</keyword>
<dbReference type="PRINTS" id="PR00248">
    <property type="entry name" value="GPCRMGR"/>
</dbReference>
<dbReference type="Gene3D" id="2.10.50.30">
    <property type="entry name" value="GPCR, family 3, nine cysteines domain"/>
    <property type="match status" value="1"/>
</dbReference>
<dbReference type="InterPro" id="IPR038550">
    <property type="entry name" value="GPCR_3_9-Cys_sf"/>
</dbReference>
<keyword evidence="3 10" id="KW-0812">Transmembrane</keyword>
<dbReference type="Pfam" id="PF00003">
    <property type="entry name" value="7tm_3"/>
    <property type="match status" value="1"/>
</dbReference>
<sequence>MLSFKQLDISIFLQIFLVLSTYVCNSQTTIRTWKQIGDLNIGILFPVYSSGKCISLSGRLGLGIEVVKYSIDKVNKNPKMLPNITLGFTYLDTCGGINKPVQRLLELLPNFCDDNETFGEGIIGVVGPYLSDRCIPTAGLASQYQLPILATHATSEELSDKRRFGYFSRLVPPDSFVTEAMTNVMVKFKWNYVQLFYSEGHYSENMAKSFEKNAKKRGICIAHSHRFSPEVSDEFVNVAKKLFKYKNAKIIVFLLSYFDGPNFLKEIDKLLTNEKFIFISADDHYNTEGFEHILDKGIKITYPFGEDLQLYNYLSAWKPDNNSDEQSKLLFESLAKCKFNDDCHNYNNLSETGNFGSNKLSFIQKLGDGVEVYAESLHQLISTVCPENFYNIKRLKDCVTGEKVLKFLRQQDFVASSGIHYKFNALGDVYAEYDILQFRNINTSLHLKNIGSWKQDGDILYIDEKYTLESICSKPCPPKFIWIQQELQCCWLCKECRENEILVNNVTECRKCPLFHWPDEETKSKCHPIKSEYVEWSDSLSILLIILSGFGVSMNIFVIVIYRVYKEEKIIKASSRFLSGIILFGCSLGYVTVLFFITKPSIVTCVINRIGFHMTICTIYSPLFVKTLRVYRIFKAGSKGNKRPSFFDHLETRLG</sequence>
<dbReference type="InterPro" id="IPR001828">
    <property type="entry name" value="ANF_lig-bd_rcpt"/>
</dbReference>
<evidence type="ECO:0000256" key="10">
    <source>
        <dbReference type="SAM" id="Phobius"/>
    </source>
</evidence>
<dbReference type="InterPro" id="IPR028082">
    <property type="entry name" value="Peripla_BP_I"/>
</dbReference>
<evidence type="ECO:0000313" key="13">
    <source>
        <dbReference type="Proteomes" id="UP000549394"/>
    </source>
</evidence>
<keyword evidence="8" id="KW-0325">Glycoprotein</keyword>
<dbReference type="Proteomes" id="UP000549394">
    <property type="component" value="Unassembled WGS sequence"/>
</dbReference>
<reference evidence="12 13" key="1">
    <citation type="submission" date="2020-08" db="EMBL/GenBank/DDBJ databases">
        <authorList>
            <person name="Hejnol A."/>
        </authorList>
    </citation>
    <scope>NUCLEOTIDE SEQUENCE [LARGE SCALE GENOMIC DNA]</scope>
</reference>
<dbReference type="GO" id="GO:0004930">
    <property type="term" value="F:G protein-coupled receptor activity"/>
    <property type="evidence" value="ECO:0007669"/>
    <property type="project" value="UniProtKB-KW"/>
</dbReference>
<evidence type="ECO:0000256" key="5">
    <source>
        <dbReference type="ARBA" id="ARBA00023040"/>
    </source>
</evidence>
<dbReference type="SUPFAM" id="SSF53822">
    <property type="entry name" value="Periplasmic binding protein-like I"/>
    <property type="match status" value="1"/>
</dbReference>
<dbReference type="InterPro" id="IPR000337">
    <property type="entry name" value="GPCR_3"/>
</dbReference>
<dbReference type="InterPro" id="IPR017978">
    <property type="entry name" value="GPCR_3_C"/>
</dbReference>
<keyword evidence="5" id="KW-0297">G-protein coupled receptor</keyword>
<dbReference type="Pfam" id="PF07562">
    <property type="entry name" value="NCD3G"/>
    <property type="match status" value="1"/>
</dbReference>
<dbReference type="GO" id="GO:0005886">
    <property type="term" value="C:plasma membrane"/>
    <property type="evidence" value="ECO:0007669"/>
    <property type="project" value="UniProtKB-SubCell"/>
</dbReference>
<accession>A0A7I8VS28</accession>
<dbReference type="Pfam" id="PF01094">
    <property type="entry name" value="ANF_receptor"/>
    <property type="match status" value="1"/>
</dbReference>
<name>A0A7I8VS28_9ANNE</name>
<keyword evidence="6 10" id="KW-0472">Membrane</keyword>
<evidence type="ECO:0000256" key="9">
    <source>
        <dbReference type="ARBA" id="ARBA00023224"/>
    </source>
</evidence>
<evidence type="ECO:0000256" key="1">
    <source>
        <dbReference type="ARBA" id="ARBA00004651"/>
    </source>
</evidence>
<evidence type="ECO:0000259" key="11">
    <source>
        <dbReference type="PROSITE" id="PS50259"/>
    </source>
</evidence>
<feature type="transmembrane region" description="Helical" evidence="10">
    <location>
        <begin position="610"/>
        <end position="631"/>
    </location>
</feature>